<evidence type="ECO:0000256" key="1">
    <source>
        <dbReference type="SAM" id="MobiDB-lite"/>
    </source>
</evidence>
<evidence type="ECO:0000313" key="2">
    <source>
        <dbReference type="EMBL" id="RZC79526.1"/>
    </source>
</evidence>
<organism evidence="2 3">
    <name type="scientific">Papaver somniferum</name>
    <name type="common">Opium poppy</name>
    <dbReference type="NCBI Taxonomy" id="3469"/>
    <lineage>
        <taxon>Eukaryota</taxon>
        <taxon>Viridiplantae</taxon>
        <taxon>Streptophyta</taxon>
        <taxon>Embryophyta</taxon>
        <taxon>Tracheophyta</taxon>
        <taxon>Spermatophyta</taxon>
        <taxon>Magnoliopsida</taxon>
        <taxon>Ranunculales</taxon>
        <taxon>Papaveraceae</taxon>
        <taxon>Papaveroideae</taxon>
        <taxon>Papaver</taxon>
    </lineage>
</organism>
<dbReference type="Gramene" id="RZC79526">
    <property type="protein sequence ID" value="RZC79526"/>
    <property type="gene ID" value="C5167_003802"/>
</dbReference>
<gene>
    <name evidence="2" type="ORF">C5167_003802</name>
</gene>
<dbReference type="Gene3D" id="3.10.280.10">
    <property type="entry name" value="Mitochondrial glycoprotein"/>
    <property type="match status" value="1"/>
</dbReference>
<dbReference type="Proteomes" id="UP000316621">
    <property type="component" value="Chromosome 9"/>
</dbReference>
<dbReference type="SUPFAM" id="SSF54529">
    <property type="entry name" value="Mitochondrial glycoprotein MAM33-like"/>
    <property type="match status" value="1"/>
</dbReference>
<feature type="region of interest" description="Disordered" evidence="1">
    <location>
        <begin position="127"/>
        <end position="159"/>
    </location>
</feature>
<dbReference type="Pfam" id="PF02330">
    <property type="entry name" value="MAM33"/>
    <property type="match status" value="1"/>
</dbReference>
<proteinExistence type="predicted"/>
<dbReference type="GO" id="GO:0005759">
    <property type="term" value="C:mitochondrial matrix"/>
    <property type="evidence" value="ECO:0007669"/>
    <property type="project" value="InterPro"/>
</dbReference>
<sequence length="450" mass="51524">MARIIKNVAASLTPVLLAYTRRTPCRNYSSSSSIFVNPQLKNSSANISRSLIYRQDRPLNLQLFSSLAENNNKRPPSSSVCPEVKSEHLLHKKPSDFPFKIEDKPGKQTVTLTREYRGDDIKVIVHMPAGRSSTVEERSDESDNQDHDQHKDSVGDPQSSIRLVVSRTNYFGTTLEYGVIAYPDDFSIESFCIKYANAPDEENIYYRGPDYAKLDSNLQKEFQRRLKIIGIIPSTTNFLHEYMTNRDMCSSDSANSPPLTDQSPTESIQSTLINDEGIPVDFAVEVFRQRGHPLVSAEDIRNSGKNHKDFIWIPYPYTRSEKLMWVEIPSKGFFASESELQREVEQDLADQRAEDLLFLDGEADNSYRCLPPKDVGDSPVFSEEMDKILYPDLKHMEVVPDFEEAWENCRIALKPHNDDMNKIMYPPYGRPAVLEFASDFEPEHYQVYCM</sequence>
<keyword evidence="3" id="KW-1185">Reference proteome</keyword>
<evidence type="ECO:0000313" key="3">
    <source>
        <dbReference type="Proteomes" id="UP000316621"/>
    </source>
</evidence>
<dbReference type="InterPro" id="IPR036561">
    <property type="entry name" value="MAM33_sf"/>
</dbReference>
<reference evidence="2 3" key="1">
    <citation type="journal article" date="2018" name="Science">
        <title>The opium poppy genome and morphinan production.</title>
        <authorList>
            <person name="Guo L."/>
            <person name="Winzer T."/>
            <person name="Yang X."/>
            <person name="Li Y."/>
            <person name="Ning Z."/>
            <person name="He Z."/>
            <person name="Teodor R."/>
            <person name="Lu Y."/>
            <person name="Bowser T.A."/>
            <person name="Graham I.A."/>
            <person name="Ye K."/>
        </authorList>
    </citation>
    <scope>NUCLEOTIDE SEQUENCE [LARGE SCALE GENOMIC DNA]</scope>
    <source>
        <strain evidence="3">cv. HN1</strain>
        <tissue evidence="2">Leaves</tissue>
    </source>
</reference>
<accession>A0A4Y7L2W5</accession>
<dbReference type="AlphaFoldDB" id="A0A4Y7L2W5"/>
<dbReference type="OrthoDB" id="1883744at2759"/>
<dbReference type="PANTHER" id="PTHR10826">
    <property type="entry name" value="COMPLEMENT COMPONENT 1"/>
    <property type="match status" value="1"/>
</dbReference>
<protein>
    <submittedName>
        <fullName evidence="2">Uncharacterized protein</fullName>
    </submittedName>
</protein>
<dbReference type="EMBL" id="CM010723">
    <property type="protein sequence ID" value="RZC79526.1"/>
    <property type="molecule type" value="Genomic_DNA"/>
</dbReference>
<name>A0A4Y7L2W5_PAPSO</name>
<dbReference type="PANTHER" id="PTHR10826:SF41">
    <property type="entry name" value="MITOCHONDRIAL GLYCOPROTEIN FAMILY PROTEIN"/>
    <property type="match status" value="1"/>
</dbReference>
<feature type="compositionally biased region" description="Basic and acidic residues" evidence="1">
    <location>
        <begin position="144"/>
        <end position="154"/>
    </location>
</feature>
<dbReference type="InterPro" id="IPR003428">
    <property type="entry name" value="MAM33"/>
</dbReference>